<feature type="region of interest" description="Disordered" evidence="1">
    <location>
        <begin position="39"/>
        <end position="59"/>
    </location>
</feature>
<dbReference type="EMBL" id="GBXM01013026">
    <property type="protein sequence ID" value="JAH95551.1"/>
    <property type="molecule type" value="Transcribed_RNA"/>
</dbReference>
<evidence type="ECO:0000313" key="2">
    <source>
        <dbReference type="EMBL" id="JAH95551.1"/>
    </source>
</evidence>
<reference evidence="2" key="2">
    <citation type="journal article" date="2015" name="Fish Shellfish Immunol.">
        <title>Early steps in the European eel (Anguilla anguilla)-Vibrio vulnificus interaction in the gills: Role of the RtxA13 toxin.</title>
        <authorList>
            <person name="Callol A."/>
            <person name="Pajuelo D."/>
            <person name="Ebbesson L."/>
            <person name="Teles M."/>
            <person name="MacKenzie S."/>
            <person name="Amaro C."/>
        </authorList>
    </citation>
    <scope>NUCLEOTIDE SEQUENCE</scope>
</reference>
<reference evidence="2" key="1">
    <citation type="submission" date="2014-11" db="EMBL/GenBank/DDBJ databases">
        <authorList>
            <person name="Amaro Gonzalez C."/>
        </authorList>
    </citation>
    <scope>NUCLEOTIDE SEQUENCE</scope>
</reference>
<protein>
    <submittedName>
        <fullName evidence="2">Uncharacterized protein</fullName>
    </submittedName>
</protein>
<name>A0A0E9WZB4_ANGAN</name>
<evidence type="ECO:0000256" key="1">
    <source>
        <dbReference type="SAM" id="MobiDB-lite"/>
    </source>
</evidence>
<accession>A0A0E9WZB4</accession>
<sequence>MSGLCAPALKRVIQVTDWLKSPDTSLPRLNWLQIKMKSQKKSRDWGPPGLEFETPGFKD</sequence>
<organism evidence="2">
    <name type="scientific">Anguilla anguilla</name>
    <name type="common">European freshwater eel</name>
    <name type="synonym">Muraena anguilla</name>
    <dbReference type="NCBI Taxonomy" id="7936"/>
    <lineage>
        <taxon>Eukaryota</taxon>
        <taxon>Metazoa</taxon>
        <taxon>Chordata</taxon>
        <taxon>Craniata</taxon>
        <taxon>Vertebrata</taxon>
        <taxon>Euteleostomi</taxon>
        <taxon>Actinopterygii</taxon>
        <taxon>Neopterygii</taxon>
        <taxon>Teleostei</taxon>
        <taxon>Anguilliformes</taxon>
        <taxon>Anguillidae</taxon>
        <taxon>Anguilla</taxon>
    </lineage>
</organism>
<proteinExistence type="predicted"/>
<dbReference type="AlphaFoldDB" id="A0A0E9WZB4"/>